<evidence type="ECO:0000313" key="3">
    <source>
        <dbReference type="Proteomes" id="UP000054485"/>
    </source>
</evidence>
<accession>A0A0C9Z7M4</accession>
<keyword evidence="3" id="KW-1185">Reference proteome</keyword>
<dbReference type="Proteomes" id="UP000054485">
    <property type="component" value="Unassembled WGS sequence"/>
</dbReference>
<proteinExistence type="predicted"/>
<protein>
    <submittedName>
        <fullName evidence="2">Unplaced genomic scaffold CY34scaffold_797, whole genome shotgun sequence</fullName>
    </submittedName>
</protein>
<reference evidence="3" key="2">
    <citation type="submission" date="2015-01" db="EMBL/GenBank/DDBJ databases">
        <title>Evolutionary Origins and Diversification of the Mycorrhizal Mutualists.</title>
        <authorList>
            <consortium name="DOE Joint Genome Institute"/>
            <consortium name="Mycorrhizal Genomics Consortium"/>
            <person name="Kohler A."/>
            <person name="Kuo A."/>
            <person name="Nagy L.G."/>
            <person name="Floudas D."/>
            <person name="Copeland A."/>
            <person name="Barry K.W."/>
            <person name="Cichocki N."/>
            <person name="Veneault-Fourrey C."/>
            <person name="LaButti K."/>
            <person name="Lindquist E.A."/>
            <person name="Lipzen A."/>
            <person name="Lundell T."/>
            <person name="Morin E."/>
            <person name="Murat C."/>
            <person name="Riley R."/>
            <person name="Ohm R."/>
            <person name="Sun H."/>
            <person name="Tunlid A."/>
            <person name="Henrissat B."/>
            <person name="Grigoriev I.V."/>
            <person name="Hibbett D.S."/>
            <person name="Martin F."/>
        </authorList>
    </citation>
    <scope>NUCLEOTIDE SEQUENCE [LARGE SCALE GENOMIC DNA]</scope>
    <source>
        <strain evidence="3">UH-Slu-Lm8-n1</strain>
    </source>
</reference>
<feature type="region of interest" description="Disordered" evidence="1">
    <location>
        <begin position="306"/>
        <end position="374"/>
    </location>
</feature>
<gene>
    <name evidence="2" type="ORF">CY34DRAFT_18326</name>
</gene>
<dbReference type="InParanoid" id="A0A0C9Z7M4"/>
<name>A0A0C9Z7M4_9AGAM</name>
<dbReference type="OrthoDB" id="2634326at2759"/>
<feature type="region of interest" description="Disordered" evidence="1">
    <location>
        <begin position="454"/>
        <end position="481"/>
    </location>
</feature>
<feature type="compositionally biased region" description="Basic residues" evidence="1">
    <location>
        <begin position="331"/>
        <end position="341"/>
    </location>
</feature>
<dbReference type="EMBL" id="KN835928">
    <property type="protein sequence ID" value="KIK33505.1"/>
    <property type="molecule type" value="Genomic_DNA"/>
</dbReference>
<organism evidence="2 3">
    <name type="scientific">Suillus luteus UH-Slu-Lm8-n1</name>
    <dbReference type="NCBI Taxonomy" id="930992"/>
    <lineage>
        <taxon>Eukaryota</taxon>
        <taxon>Fungi</taxon>
        <taxon>Dikarya</taxon>
        <taxon>Basidiomycota</taxon>
        <taxon>Agaricomycotina</taxon>
        <taxon>Agaricomycetes</taxon>
        <taxon>Agaricomycetidae</taxon>
        <taxon>Boletales</taxon>
        <taxon>Suillineae</taxon>
        <taxon>Suillaceae</taxon>
        <taxon>Suillus</taxon>
    </lineage>
</organism>
<evidence type="ECO:0000313" key="2">
    <source>
        <dbReference type="EMBL" id="KIK33505.1"/>
    </source>
</evidence>
<dbReference type="HOGENOM" id="CLU_016057_2_0_1"/>
<feature type="compositionally biased region" description="Basic and acidic residues" evidence="1">
    <location>
        <begin position="465"/>
        <end position="481"/>
    </location>
</feature>
<reference evidence="2 3" key="1">
    <citation type="submission" date="2014-04" db="EMBL/GenBank/DDBJ databases">
        <authorList>
            <consortium name="DOE Joint Genome Institute"/>
            <person name="Kuo A."/>
            <person name="Ruytinx J."/>
            <person name="Rineau F."/>
            <person name="Colpaert J."/>
            <person name="Kohler A."/>
            <person name="Nagy L.G."/>
            <person name="Floudas D."/>
            <person name="Copeland A."/>
            <person name="Barry K.W."/>
            <person name="Cichocki N."/>
            <person name="Veneault-Fourrey C."/>
            <person name="LaButti K."/>
            <person name="Lindquist E.A."/>
            <person name="Lipzen A."/>
            <person name="Lundell T."/>
            <person name="Morin E."/>
            <person name="Murat C."/>
            <person name="Sun H."/>
            <person name="Tunlid A."/>
            <person name="Henrissat B."/>
            <person name="Grigoriev I.V."/>
            <person name="Hibbett D.S."/>
            <person name="Martin F."/>
            <person name="Nordberg H.P."/>
            <person name="Cantor M.N."/>
            <person name="Hua S.X."/>
        </authorList>
    </citation>
    <scope>NUCLEOTIDE SEQUENCE [LARGE SCALE GENOMIC DNA]</scope>
    <source>
        <strain evidence="2 3">UH-Slu-Lm8-n1</strain>
    </source>
</reference>
<evidence type="ECO:0000256" key="1">
    <source>
        <dbReference type="SAM" id="MobiDB-lite"/>
    </source>
</evidence>
<dbReference type="AlphaFoldDB" id="A0A0C9Z7M4"/>
<sequence>MPNALTLYKANTALSDNWLQSFDARAIAMQANLVITTPNMHFVPEFHHFDAEVLQACTDGRFGVIDCFQWPQAYDDTFCHAACIPRQEAFPSPHPPHWAWFTPTPNDLKSIPGNSFPVGTLASDKVDGLHSLFKLAEERLREYRKVHPDRGQVIYGRLLSLRHAVARLKSHPLTFRDLLIFVNDAQRLFLDIYSYVNWVLIAQPLTTSGLRHVVRGNWMGAFVQSSDVCEKLFCTGVPVWYVRTSAYIPPNMKVVEPVLLTHPDHIIIAMYAEGSKVRPFEVIYRGPGGHHCHVHVRRLYAGTTHLDPKAANPQPSSSSNSGPKVSSHGKAPSRQKSKPKHQPYSIEARPARPAQSGESRDKWQDPDTPYLPPPNLHWEAAMKIAIKDQSRIHTPYVIDRGYRFPEPALLIGPKLPEHLQTYLANWLASRALWVGCVDHDPPRTYPTPQLWRDFLGSVPSTQPQSHKEKAPDRKGPTATEKRKQVMRELFGDDVLESHGNVFSPDGVVEFRGEEISVGSLTNPSTLLAQKVTWELFELGFRYELRDLDRHLAQREWKDDPAGREQLLHGIFLGDAGLVMWSEPFPSEYYGLWDNTLKGCLPYVENFRRLLCIWDGVLPLLMTPLTSDNFTDTKSWEVKCVATAFYVQTFFDHFGRPPIVPHSLPMQS</sequence>
<feature type="compositionally biased region" description="Low complexity" evidence="1">
    <location>
        <begin position="309"/>
        <end position="326"/>
    </location>
</feature>